<dbReference type="SUPFAM" id="SSF53098">
    <property type="entry name" value="Ribonuclease H-like"/>
    <property type="match status" value="1"/>
</dbReference>
<dbReference type="STRING" id="994573.T472_0204320"/>
<dbReference type="Proteomes" id="UP000017747">
    <property type="component" value="Unassembled WGS sequence"/>
</dbReference>
<dbReference type="eggNOG" id="COG5421">
    <property type="taxonomic scope" value="Bacteria"/>
</dbReference>
<protein>
    <submittedName>
        <fullName evidence="2">Transposase IS4</fullName>
    </submittedName>
</protein>
<dbReference type="GO" id="GO:0003677">
    <property type="term" value="F:DNA binding"/>
    <property type="evidence" value="ECO:0007669"/>
    <property type="project" value="InterPro"/>
</dbReference>
<evidence type="ECO:0000259" key="1">
    <source>
        <dbReference type="Pfam" id="PF01609"/>
    </source>
</evidence>
<dbReference type="PANTHER" id="PTHR34614:SF2">
    <property type="entry name" value="TRANSPOSASE IS4-LIKE DOMAIN-CONTAINING PROTEIN"/>
    <property type="match status" value="1"/>
</dbReference>
<dbReference type="GO" id="GO:0004803">
    <property type="term" value="F:transposase activity"/>
    <property type="evidence" value="ECO:0007669"/>
    <property type="project" value="InterPro"/>
</dbReference>
<dbReference type="InterPro" id="IPR047654">
    <property type="entry name" value="IS1634_transpos"/>
</dbReference>
<evidence type="ECO:0000313" key="3">
    <source>
        <dbReference type="Proteomes" id="UP000017747"/>
    </source>
</evidence>
<evidence type="ECO:0000313" key="2">
    <source>
        <dbReference type="EMBL" id="ETA81830.1"/>
    </source>
</evidence>
<dbReference type="PANTHER" id="PTHR34614">
    <property type="match status" value="1"/>
</dbReference>
<dbReference type="Pfam" id="PF01609">
    <property type="entry name" value="DDE_Tnp_1"/>
    <property type="match status" value="1"/>
</dbReference>
<dbReference type="OrthoDB" id="9767746at2"/>
<dbReference type="GO" id="GO:0006313">
    <property type="term" value="P:DNA transposition"/>
    <property type="evidence" value="ECO:0007669"/>
    <property type="project" value="InterPro"/>
</dbReference>
<accession>V7I6I0</accession>
<dbReference type="InterPro" id="IPR012337">
    <property type="entry name" value="RNaseH-like_sf"/>
</dbReference>
<proteinExistence type="predicted"/>
<dbReference type="EMBL" id="AXUN02000058">
    <property type="protein sequence ID" value="ETA81830.1"/>
    <property type="molecule type" value="Genomic_DNA"/>
</dbReference>
<name>V7I6I0_9CLOT</name>
<dbReference type="RefSeq" id="WP_023388629.1">
    <property type="nucleotide sequence ID" value="NZ_AXUN02000058.1"/>
</dbReference>
<sequence>MIKRDKQKARDGQVKTYIRVVEGYRPAPDQPPKQRTIKSFGYLEDQADPIAFMRMVEAFDANPENREHPSSVKMYTGENIIQNYGYKFLEAVYQDLGISEFISSYLEKKRFRGDYSIEEIFKYLVINRMLNPDSNRASVQRQNAFYGWKPELELPDVYRAMDYMSDFSTALQLHLDKSIKTMIGRDLKYAFYDVTNYFFEIDFPDADGELRKRGVSKEHRVDPIVQMGLFIDNNGLPVSMSLFPGNTSDTKTLQPVMKELKKEYKLEKLIVVADKGLNSSANIDYICQNGDGYVVSQVLRGTKGKRYHEVMFDESGYVSNKDGTYKYKLFTETYTGLNKDKGKETRQRQTLIYWSKAEADMSKRKREEKLSLADRASRNNAYGIKKGVQEYTKEILVDKESGEILDNTRKISAVDYEKAEKDAMFDGYFCLITSEMDYDASKIREVYSGLWKIEESFRILKSELDARPVHVSTKKHIQAHFLICFVALLILRMTQHAMGKEALSSERIVRALNAANCKVKRGGYVDCDDVGGSMAFVKRKNKKGELVDTLVFSPQDEIAQDYKLIQKTFGTDFYEVESKQEAFTRFIKKIRYIV</sequence>
<dbReference type="AlphaFoldDB" id="V7I6I0"/>
<feature type="domain" description="Transposase IS4-like" evidence="1">
    <location>
        <begin position="227"/>
        <end position="489"/>
    </location>
</feature>
<reference evidence="2 3" key="1">
    <citation type="journal article" date="2014" name="Genome Announc.">
        <title>Genome Sequence of Youngiibacter fragilis, the Type Strain of the Genus Youngiibacter.</title>
        <authorList>
            <person name="Wawrik C.B."/>
            <person name="Callaghan A.V."/>
            <person name="Stamps B.W."/>
            <person name="Wawrik B."/>
        </authorList>
    </citation>
    <scope>NUCLEOTIDE SEQUENCE [LARGE SCALE GENOMIC DNA]</scope>
    <source>
        <strain evidence="2 3">232.1</strain>
    </source>
</reference>
<gene>
    <name evidence="2" type="ORF">T472_0204320</name>
</gene>
<comment type="caution">
    <text evidence="2">The sequence shown here is derived from an EMBL/GenBank/DDBJ whole genome shotgun (WGS) entry which is preliminary data.</text>
</comment>
<dbReference type="NCBIfam" id="NF033559">
    <property type="entry name" value="transpos_IS1634"/>
    <property type="match status" value="1"/>
</dbReference>
<organism evidence="2 3">
    <name type="scientific">Youngiibacter fragilis 232.1</name>
    <dbReference type="NCBI Taxonomy" id="994573"/>
    <lineage>
        <taxon>Bacteria</taxon>
        <taxon>Bacillati</taxon>
        <taxon>Bacillota</taxon>
        <taxon>Clostridia</taxon>
        <taxon>Eubacteriales</taxon>
        <taxon>Clostridiaceae</taxon>
        <taxon>Youngiibacter</taxon>
    </lineage>
</organism>
<dbReference type="InterPro" id="IPR002559">
    <property type="entry name" value="Transposase_11"/>
</dbReference>
<keyword evidence="3" id="KW-1185">Reference proteome</keyword>